<accession>A0AAV4RUU7</accession>
<reference evidence="2 3" key="1">
    <citation type="submission" date="2021-06" db="EMBL/GenBank/DDBJ databases">
        <title>Caerostris extrusa draft genome.</title>
        <authorList>
            <person name="Kono N."/>
            <person name="Arakawa K."/>
        </authorList>
    </citation>
    <scope>NUCLEOTIDE SEQUENCE [LARGE SCALE GENOMIC DNA]</scope>
</reference>
<evidence type="ECO:0000313" key="3">
    <source>
        <dbReference type="Proteomes" id="UP001054945"/>
    </source>
</evidence>
<comment type="caution">
    <text evidence="2">The sequence shown here is derived from an EMBL/GenBank/DDBJ whole genome shotgun (WGS) entry which is preliminary data.</text>
</comment>
<feature type="compositionally biased region" description="Polar residues" evidence="1">
    <location>
        <begin position="72"/>
        <end position="82"/>
    </location>
</feature>
<proteinExistence type="predicted"/>
<feature type="region of interest" description="Disordered" evidence="1">
    <location>
        <begin position="1"/>
        <end position="43"/>
    </location>
</feature>
<evidence type="ECO:0000256" key="1">
    <source>
        <dbReference type="SAM" id="MobiDB-lite"/>
    </source>
</evidence>
<dbReference type="EMBL" id="BPLR01008533">
    <property type="protein sequence ID" value="GIY25399.1"/>
    <property type="molecule type" value="Genomic_DNA"/>
</dbReference>
<evidence type="ECO:0000313" key="2">
    <source>
        <dbReference type="EMBL" id="GIY25399.1"/>
    </source>
</evidence>
<name>A0AAV4RUU7_CAEEX</name>
<keyword evidence="3" id="KW-1185">Reference proteome</keyword>
<gene>
    <name evidence="2" type="ORF">CEXT_118621</name>
</gene>
<feature type="region of interest" description="Disordered" evidence="1">
    <location>
        <begin position="64"/>
        <end position="89"/>
    </location>
</feature>
<feature type="compositionally biased region" description="Basic and acidic residues" evidence="1">
    <location>
        <begin position="24"/>
        <end position="33"/>
    </location>
</feature>
<dbReference type="AlphaFoldDB" id="A0AAV4RUU7"/>
<organism evidence="2 3">
    <name type="scientific">Caerostris extrusa</name>
    <name type="common">Bark spider</name>
    <name type="synonym">Caerostris bankana</name>
    <dbReference type="NCBI Taxonomy" id="172846"/>
    <lineage>
        <taxon>Eukaryota</taxon>
        <taxon>Metazoa</taxon>
        <taxon>Ecdysozoa</taxon>
        <taxon>Arthropoda</taxon>
        <taxon>Chelicerata</taxon>
        <taxon>Arachnida</taxon>
        <taxon>Araneae</taxon>
        <taxon>Araneomorphae</taxon>
        <taxon>Entelegynae</taxon>
        <taxon>Araneoidea</taxon>
        <taxon>Araneidae</taxon>
        <taxon>Caerostris</taxon>
    </lineage>
</organism>
<dbReference type="Proteomes" id="UP001054945">
    <property type="component" value="Unassembled WGS sequence"/>
</dbReference>
<sequence>MKFSTAKTNPALQTAQQGNSETPQGHKREVEKLNKRRQNPRRERLLNKSIALCFIYRVREQRRNSPWVKTNPCPSTVQQGNPRTFHRWP</sequence>
<protein>
    <submittedName>
        <fullName evidence="2">Uncharacterized protein</fullName>
    </submittedName>
</protein>
<feature type="compositionally biased region" description="Polar residues" evidence="1">
    <location>
        <begin position="1"/>
        <end position="23"/>
    </location>
</feature>